<evidence type="ECO:0000313" key="2">
    <source>
        <dbReference type="EMBL" id="EAU48202.1"/>
    </source>
</evidence>
<dbReference type="AlphaFoldDB" id="Q0FVC4"/>
<reference evidence="2 3" key="1">
    <citation type="journal article" date="2010" name="J. Bacteriol.">
        <title>Genome sequences of Pelagibaca bermudensis HTCC2601T and Maritimibacter alkaliphilus HTCC2654T, the type strains of two marine Roseobacter genera.</title>
        <authorList>
            <person name="Thrash J.C."/>
            <person name="Cho J.C."/>
            <person name="Ferriera S."/>
            <person name="Johnson J."/>
            <person name="Vergin K.L."/>
            <person name="Giovannoni S.J."/>
        </authorList>
    </citation>
    <scope>NUCLEOTIDE SEQUENCE [LARGE SCALE GENOMIC DNA]</scope>
    <source>
        <strain evidence="3">DSM 26914 / JCM 13377 / KCTC 12554 / HTCC2601</strain>
    </source>
</reference>
<accession>Q0FVC4</accession>
<dbReference type="InterPro" id="IPR046358">
    <property type="entry name" value="Flagellin_C"/>
</dbReference>
<keyword evidence="3" id="KW-1185">Reference proteome</keyword>
<proteinExistence type="predicted"/>
<dbReference type="Pfam" id="PF00700">
    <property type="entry name" value="Flagellin_C"/>
    <property type="match status" value="1"/>
</dbReference>
<keyword evidence="2" id="KW-0282">Flagellum</keyword>
<dbReference type="Gene3D" id="1.20.1330.10">
    <property type="entry name" value="f41 fragment of flagellin, N-terminal domain"/>
    <property type="match status" value="1"/>
</dbReference>
<dbReference type="EMBL" id="AATQ01000002">
    <property type="protein sequence ID" value="EAU48202.1"/>
    <property type="molecule type" value="Genomic_DNA"/>
</dbReference>
<sequence length="334" mass="35851">MDTVGDLARTLVLRTHQTRLNRDLDQLGTEIATGFVRDPVSHLGGDVSSLVSIDRRLAQLETYRVNTTEAAFLTGTMQTTLDEIQTRSELLSQVLLALELTPNDEMFRTLSTEAGNALGHMLNGLNRSVAGRFLFSGTATDTPAVIEGEAMIAELQTALAGATTVTDVETALDDWFNTPGGGFETDGYLGSTTSLAPLQLSATESAGVDIRGDDAVFRDVMKAMAKAALASDDTLTLSGAVKVDLISSAALDLQTAMASMVELRAGLGTVEQRIEETTARNAAERTATSIARLELVGTDQFETATRYENTRSQLESLYAITVRSSRMSLVEFLR</sequence>
<dbReference type="HOGENOM" id="CLU_071294_0_0_5"/>
<name>Q0FVC4_SALBH</name>
<comment type="caution">
    <text evidence="2">The sequence shown here is derived from an EMBL/GenBank/DDBJ whole genome shotgun (WGS) entry which is preliminary data.</text>
</comment>
<evidence type="ECO:0000259" key="1">
    <source>
        <dbReference type="Pfam" id="PF00700"/>
    </source>
</evidence>
<dbReference type="RefSeq" id="WP_007795573.1">
    <property type="nucleotide sequence ID" value="NZ_DS022276.1"/>
</dbReference>
<dbReference type="Proteomes" id="UP000006230">
    <property type="component" value="Unassembled WGS sequence"/>
</dbReference>
<keyword evidence="2" id="KW-0966">Cell projection</keyword>
<gene>
    <name evidence="2" type="ORF">R2601_14590</name>
</gene>
<feature type="domain" description="Flagellin C-terminal" evidence="1">
    <location>
        <begin position="254"/>
        <end position="333"/>
    </location>
</feature>
<protein>
    <submittedName>
        <fullName evidence="2">Flagellar hook-associated protein FlgL family protein</fullName>
    </submittedName>
</protein>
<dbReference type="eggNOG" id="COG1344">
    <property type="taxonomic scope" value="Bacteria"/>
</dbReference>
<organism evidence="2 3">
    <name type="scientific">Salipiger bermudensis (strain DSM 26914 / JCM 13377 / KCTC 12554 / HTCC2601)</name>
    <name type="common">Pelagibaca bermudensis</name>
    <dbReference type="NCBI Taxonomy" id="314265"/>
    <lineage>
        <taxon>Bacteria</taxon>
        <taxon>Pseudomonadati</taxon>
        <taxon>Pseudomonadota</taxon>
        <taxon>Alphaproteobacteria</taxon>
        <taxon>Rhodobacterales</taxon>
        <taxon>Roseobacteraceae</taxon>
        <taxon>Salipiger</taxon>
    </lineage>
</organism>
<evidence type="ECO:0000313" key="3">
    <source>
        <dbReference type="Proteomes" id="UP000006230"/>
    </source>
</evidence>
<dbReference type="STRING" id="314265.R2601_14590"/>
<dbReference type="OrthoDB" id="7312911at2"/>
<dbReference type="SUPFAM" id="SSF64518">
    <property type="entry name" value="Phase 1 flagellin"/>
    <property type="match status" value="1"/>
</dbReference>
<keyword evidence="2" id="KW-0969">Cilium</keyword>